<dbReference type="EMBL" id="CP021112">
    <property type="protein sequence ID" value="ARP97767.1"/>
    <property type="molecule type" value="Genomic_DNA"/>
</dbReference>
<proteinExistence type="predicted"/>
<evidence type="ECO:0000313" key="2">
    <source>
        <dbReference type="Proteomes" id="UP000194137"/>
    </source>
</evidence>
<sequence length="60" mass="7007">MLYRSPAWRFATKRRCHLREGKDREPSAPTFMEAFWILVVIGRAQARLVGGNERVEMDCP</sequence>
<protein>
    <submittedName>
        <fullName evidence="1">Uncharacterized protein</fullName>
    </submittedName>
</protein>
<dbReference type="AlphaFoldDB" id="A0A1W6ZKJ4"/>
<dbReference type="KEGG" id="psin:CAK95_00735"/>
<keyword evidence="2" id="KW-1185">Reference proteome</keyword>
<gene>
    <name evidence="1" type="ORF">CAK95_00735</name>
</gene>
<organism evidence="1 2">
    <name type="scientific">Pseudorhodoplanes sinuspersici</name>
    <dbReference type="NCBI Taxonomy" id="1235591"/>
    <lineage>
        <taxon>Bacteria</taxon>
        <taxon>Pseudomonadati</taxon>
        <taxon>Pseudomonadota</taxon>
        <taxon>Alphaproteobacteria</taxon>
        <taxon>Hyphomicrobiales</taxon>
        <taxon>Pseudorhodoplanes</taxon>
    </lineage>
</organism>
<evidence type="ECO:0000313" key="1">
    <source>
        <dbReference type="EMBL" id="ARP97767.1"/>
    </source>
</evidence>
<accession>A0A1W6ZKJ4</accession>
<reference evidence="1 2" key="1">
    <citation type="submission" date="2017-05" db="EMBL/GenBank/DDBJ databases">
        <title>Full genome sequence of Pseudorhodoplanes sinuspersici.</title>
        <authorList>
            <person name="Dastgheib S.M.M."/>
            <person name="Shavandi M."/>
            <person name="Tirandaz H."/>
        </authorList>
    </citation>
    <scope>NUCLEOTIDE SEQUENCE [LARGE SCALE GENOMIC DNA]</scope>
    <source>
        <strain evidence="1 2">RIPI110</strain>
    </source>
</reference>
<dbReference type="Proteomes" id="UP000194137">
    <property type="component" value="Chromosome"/>
</dbReference>
<name>A0A1W6ZKJ4_9HYPH</name>